<feature type="compositionally biased region" description="Basic and acidic residues" evidence="1">
    <location>
        <begin position="139"/>
        <end position="160"/>
    </location>
</feature>
<evidence type="ECO:0000313" key="2">
    <source>
        <dbReference type="EMBL" id="CAA9217703.1"/>
    </source>
</evidence>
<organism evidence="2">
    <name type="scientific">uncultured Blastococcus sp</name>
    <dbReference type="NCBI Taxonomy" id="217144"/>
    <lineage>
        <taxon>Bacteria</taxon>
        <taxon>Bacillati</taxon>
        <taxon>Actinomycetota</taxon>
        <taxon>Actinomycetes</taxon>
        <taxon>Geodermatophilales</taxon>
        <taxon>Geodermatophilaceae</taxon>
        <taxon>Blastococcus</taxon>
        <taxon>environmental samples</taxon>
    </lineage>
</organism>
<keyword evidence="2" id="KW-0560">Oxidoreductase</keyword>
<feature type="compositionally biased region" description="Basic residues" evidence="1">
    <location>
        <begin position="109"/>
        <end position="122"/>
    </location>
</feature>
<feature type="compositionally biased region" description="Basic and acidic residues" evidence="1">
    <location>
        <begin position="1"/>
        <end position="13"/>
    </location>
</feature>
<feature type="non-terminal residue" evidence="2">
    <location>
        <position position="1"/>
    </location>
</feature>
<sequence>DEPHDRAGRDAADPRSAAGPRPRPAARHSRAGRRRRGAAVDTPRVGAGVHRRRPAANPDATTVRRRRARVAHVHRRRGRDRLGRRRPWLVCRPAHPPPALPGPVPPRGAGRRVGRRPRRPHGGHADPRLADRGGPGRIPDLRSDQLPQRREPQHLDHGRGDAAQPGRPARLDLVHGPPGSLRGGRHLEHHGHARNRQQHRRLRRRLRARGPHRARRRHAGGKRARQRAARIPLPPGSVDHLRPPDLRRGDAGRGPRCAGGLPGVDRGTGEPVRVPSRRLHQHPDQDGARGRRPGRRRAADPPRGRRRRGPRAGEPRPASPELPGRLPRLRADRLGCGHRHGHLRLGRLRGRQQHPACLARRPLRVQPRDPQPRGELLGLGPAAVRARARPCSADVL</sequence>
<feature type="compositionally biased region" description="Basic and acidic residues" evidence="1">
    <location>
        <begin position="239"/>
        <end position="253"/>
    </location>
</feature>
<feature type="region of interest" description="Disordered" evidence="1">
    <location>
        <begin position="1"/>
        <end position="328"/>
    </location>
</feature>
<gene>
    <name evidence="2" type="ORF">AVDCRST_MAG57-434</name>
</gene>
<proteinExistence type="predicted"/>
<reference evidence="2" key="1">
    <citation type="submission" date="2020-02" db="EMBL/GenBank/DDBJ databases">
        <authorList>
            <person name="Meier V. D."/>
        </authorList>
    </citation>
    <scope>NUCLEOTIDE SEQUENCE</scope>
    <source>
        <strain evidence="2">AVDCRST_MAG57</strain>
    </source>
</reference>
<dbReference type="EMBL" id="CADCTI010000040">
    <property type="protein sequence ID" value="CAA9217703.1"/>
    <property type="molecule type" value="Genomic_DNA"/>
</dbReference>
<feature type="compositionally biased region" description="Basic residues" evidence="1">
    <location>
        <begin position="183"/>
        <end position="228"/>
    </location>
</feature>
<feature type="compositionally biased region" description="Basic residues" evidence="1">
    <location>
        <begin position="63"/>
        <end position="87"/>
    </location>
</feature>
<accession>A0A6J4HAE6</accession>
<evidence type="ECO:0000256" key="1">
    <source>
        <dbReference type="SAM" id="MobiDB-lite"/>
    </source>
</evidence>
<feature type="compositionally biased region" description="Basic residues" evidence="1">
    <location>
        <begin position="24"/>
        <end position="37"/>
    </location>
</feature>
<name>A0A6J4HAE6_9ACTN</name>
<protein>
    <submittedName>
        <fullName evidence="2">Butyryl-CoA dehydrogenase</fullName>
        <ecNumber evidence="2">1.3.99.2</ecNumber>
    </submittedName>
</protein>
<dbReference type="AlphaFoldDB" id="A0A6J4HAE6"/>
<feature type="compositionally biased region" description="Pro residues" evidence="1">
    <location>
        <begin position="94"/>
        <end position="106"/>
    </location>
</feature>
<feature type="non-terminal residue" evidence="2">
    <location>
        <position position="396"/>
    </location>
</feature>
<dbReference type="EC" id="1.3.99.2" evidence="2"/>
<dbReference type="GO" id="GO:0016491">
    <property type="term" value="F:oxidoreductase activity"/>
    <property type="evidence" value="ECO:0007669"/>
    <property type="project" value="UniProtKB-KW"/>
</dbReference>